<keyword evidence="3" id="KW-1185">Reference proteome</keyword>
<feature type="transmembrane region" description="Helical" evidence="1">
    <location>
        <begin position="296"/>
        <end position="316"/>
    </location>
</feature>
<evidence type="ECO:0000313" key="3">
    <source>
        <dbReference type="Proteomes" id="UP000315816"/>
    </source>
</evidence>
<evidence type="ECO:0000256" key="1">
    <source>
        <dbReference type="SAM" id="Phobius"/>
    </source>
</evidence>
<organism evidence="2 3">
    <name type="scientific">Aliiroseovarius halocynthiae</name>
    <dbReference type="NCBI Taxonomy" id="985055"/>
    <lineage>
        <taxon>Bacteria</taxon>
        <taxon>Pseudomonadati</taxon>
        <taxon>Pseudomonadota</taxon>
        <taxon>Alphaproteobacteria</taxon>
        <taxon>Rhodobacterales</taxon>
        <taxon>Paracoccaceae</taxon>
        <taxon>Aliiroseovarius</taxon>
    </lineage>
</organism>
<evidence type="ECO:0000313" key="2">
    <source>
        <dbReference type="EMBL" id="TQV66071.1"/>
    </source>
</evidence>
<sequence>MRDATMLPRMSGQLTVLSVLISVVAFALYQGVALFRVGVFEYPLDDVYIHLAVAEQIAAGGYGVNPGEFTSPASSPIYPFLLTAFAGTAAQTWLPLFWNTLSLLLGAALWARIVSNTDASRGWMLAFAALGPLAFNFAGAAMVGMEHSLHILASLAVLRGLQIQMDEGRISWLLVAGMVLGPMVRFEGLAVTGGGALALLVMGRWAVGVMLFSGAAALAAGFMIFLITLGLEPLPNSVMAKLAGAGNERFSFAALPLKALAQLSMSNKAVVLLVALFVAVTLLFSHGSARRGAVRALLLAAVFTGFGHLILGQFGWFERYELYAMAFTMGLLMLVALGERNLQTHRVLLVIGFGFLAVTYGNWMLRYGTNGPNAIYSSHGNMGRFVKDVYQKPVAVNDLGFVAWANPNYVLDLWGLASYEALLTRLDDPYPGWAADLVEAKGIELAIIYEHWIDEGLGENWVKVGTLSFTGGTAFLGGFHVGFFATTPEAADKIRAQLTLFAPQVQGNATLTVHDAELE</sequence>
<feature type="transmembrane region" description="Helical" evidence="1">
    <location>
        <begin position="347"/>
        <end position="365"/>
    </location>
</feature>
<comment type="caution">
    <text evidence="2">The sequence shown here is derived from an EMBL/GenBank/DDBJ whole genome shotgun (WGS) entry which is preliminary data.</text>
</comment>
<keyword evidence="1" id="KW-0812">Transmembrane</keyword>
<feature type="transmembrane region" description="Helical" evidence="1">
    <location>
        <begin position="265"/>
        <end position="284"/>
    </location>
</feature>
<evidence type="ECO:0008006" key="4">
    <source>
        <dbReference type="Google" id="ProtNLM"/>
    </source>
</evidence>
<keyword evidence="1" id="KW-1133">Transmembrane helix</keyword>
<dbReference type="RefSeq" id="WP_142854685.1">
    <property type="nucleotide sequence ID" value="NZ_FXWW01000007.1"/>
</dbReference>
<dbReference type="OrthoDB" id="104925at2"/>
<feature type="transmembrane region" description="Helical" evidence="1">
    <location>
        <begin position="12"/>
        <end position="35"/>
    </location>
</feature>
<dbReference type="Proteomes" id="UP000315816">
    <property type="component" value="Unassembled WGS sequence"/>
</dbReference>
<feature type="transmembrane region" description="Helical" evidence="1">
    <location>
        <begin position="123"/>
        <end position="145"/>
    </location>
</feature>
<feature type="transmembrane region" description="Helical" evidence="1">
    <location>
        <begin position="170"/>
        <end position="202"/>
    </location>
</feature>
<dbReference type="AlphaFoldDB" id="A0A545SM73"/>
<name>A0A545SM73_9RHOB</name>
<feature type="transmembrane region" description="Helical" evidence="1">
    <location>
        <begin position="322"/>
        <end position="338"/>
    </location>
</feature>
<gene>
    <name evidence="2" type="ORF">FIL88_14990</name>
</gene>
<reference evidence="2 3" key="1">
    <citation type="submission" date="2019-06" db="EMBL/GenBank/DDBJ databases">
        <title>A novel species of marine bacteria.</title>
        <authorList>
            <person name="Wang Y."/>
        </authorList>
    </citation>
    <scope>NUCLEOTIDE SEQUENCE [LARGE SCALE GENOMIC DNA]</scope>
    <source>
        <strain evidence="2 3">MA1-10</strain>
    </source>
</reference>
<accession>A0A545SM73</accession>
<keyword evidence="1" id="KW-0472">Membrane</keyword>
<dbReference type="EMBL" id="VICH01000012">
    <property type="protein sequence ID" value="TQV66071.1"/>
    <property type="molecule type" value="Genomic_DNA"/>
</dbReference>
<feature type="transmembrane region" description="Helical" evidence="1">
    <location>
        <begin position="209"/>
        <end position="231"/>
    </location>
</feature>
<protein>
    <recommendedName>
        <fullName evidence="4">Glycosyltransferase RgtA/B/C/D-like domain-containing protein</fullName>
    </recommendedName>
</protein>
<proteinExistence type="predicted"/>
<feature type="transmembrane region" description="Helical" evidence="1">
    <location>
        <begin position="92"/>
        <end position="111"/>
    </location>
</feature>